<reference evidence="1 2" key="1">
    <citation type="submission" date="2020-03" db="EMBL/GenBank/DDBJ databases">
        <title>Dissostichus mawsoni Genome sequencing and assembly.</title>
        <authorList>
            <person name="Park H."/>
        </authorList>
    </citation>
    <scope>NUCLEOTIDE SEQUENCE [LARGE SCALE GENOMIC DNA]</scope>
    <source>
        <strain evidence="1">DM0001</strain>
        <tissue evidence="1">Muscle</tissue>
    </source>
</reference>
<evidence type="ECO:0000313" key="1">
    <source>
        <dbReference type="EMBL" id="KAF3853955.1"/>
    </source>
</evidence>
<dbReference type="Proteomes" id="UP000518266">
    <property type="component" value="Unassembled WGS sequence"/>
</dbReference>
<sequence>MDWGYGLMNRKVGGTLLILHVKKIKHADEWVRINIPALKCRNSKNTFTELFSAGLREQFLFQTIVAPFFGHELFVGPFFYYGSLLDEDDVICLLHSLQLMSPPGQSGRSMLHFNIQFAGGLVQYDDLRLPDQSSDDGQALLLSV</sequence>
<proteinExistence type="predicted"/>
<accession>A0A7J5YWQ9</accession>
<comment type="caution">
    <text evidence="1">The sequence shown here is derived from an EMBL/GenBank/DDBJ whole genome shotgun (WGS) entry which is preliminary data.</text>
</comment>
<gene>
    <name evidence="1" type="ORF">F7725_014643</name>
</gene>
<dbReference type="AlphaFoldDB" id="A0A7J5YWQ9"/>
<dbReference type="EMBL" id="JAAKFY010000008">
    <property type="protein sequence ID" value="KAF3853955.1"/>
    <property type="molecule type" value="Genomic_DNA"/>
</dbReference>
<protein>
    <submittedName>
        <fullName evidence="1">Uncharacterized protein</fullName>
    </submittedName>
</protein>
<name>A0A7J5YWQ9_DISMA</name>
<keyword evidence="2" id="KW-1185">Reference proteome</keyword>
<evidence type="ECO:0000313" key="2">
    <source>
        <dbReference type="Proteomes" id="UP000518266"/>
    </source>
</evidence>
<organism evidence="1 2">
    <name type="scientific">Dissostichus mawsoni</name>
    <name type="common">Antarctic cod</name>
    <dbReference type="NCBI Taxonomy" id="36200"/>
    <lineage>
        <taxon>Eukaryota</taxon>
        <taxon>Metazoa</taxon>
        <taxon>Chordata</taxon>
        <taxon>Craniata</taxon>
        <taxon>Vertebrata</taxon>
        <taxon>Euteleostomi</taxon>
        <taxon>Actinopterygii</taxon>
        <taxon>Neopterygii</taxon>
        <taxon>Teleostei</taxon>
        <taxon>Neoteleostei</taxon>
        <taxon>Acanthomorphata</taxon>
        <taxon>Eupercaria</taxon>
        <taxon>Perciformes</taxon>
        <taxon>Notothenioidei</taxon>
        <taxon>Nototheniidae</taxon>
        <taxon>Dissostichus</taxon>
    </lineage>
</organism>